<comment type="caution">
    <text evidence="1">The sequence shown here is derived from an EMBL/GenBank/DDBJ whole genome shotgun (WGS) entry which is preliminary data.</text>
</comment>
<proteinExistence type="predicted"/>
<dbReference type="Proteomes" id="UP001285263">
    <property type="component" value="Unassembled WGS sequence"/>
</dbReference>
<protein>
    <submittedName>
        <fullName evidence="1">MipA/OmpV family protein</fullName>
    </submittedName>
</protein>
<reference evidence="1 2" key="1">
    <citation type="submission" date="2023-11" db="EMBL/GenBank/DDBJ databases">
        <title>Paucibacter sp. nov., isolated from fresh soil in Korea.</title>
        <authorList>
            <person name="Le N.T.T."/>
        </authorList>
    </citation>
    <scope>NUCLEOTIDE SEQUENCE [LARGE SCALE GENOMIC DNA]</scope>
    <source>
        <strain evidence="1 2">R3-3</strain>
    </source>
</reference>
<sequence length="259" mass="27453">MCLTLGAWSGSPAQAAGTLLLIDAPPAQPTLSAGVTTRAWPAAPGARQQDHALLPAFDYATPSGFFASTDDSIGWNLAPLLMDEQGVKDWPDWQMGARLWPQWGRPQRLAPAGAQRTGTRVTGELFANVQALPFLLLQSGMSFGSGQHRDGAQLELGATSGIPLGDELIGIGLAASYANAAHLRGSFGVGPVAGGPPAWQPSRGWQDWSLAISMDHKLSADWSISGQWLGARLLGAAARAPLTQTRFQPSYTVSLWRKF</sequence>
<dbReference type="EMBL" id="JAXCLA010000004">
    <property type="protein sequence ID" value="MDY0745818.1"/>
    <property type="molecule type" value="Genomic_DNA"/>
</dbReference>
<evidence type="ECO:0000313" key="1">
    <source>
        <dbReference type="EMBL" id="MDY0745818.1"/>
    </source>
</evidence>
<name>A0ABU5DJ95_9BURK</name>
<accession>A0ABU5DJ95</accession>
<dbReference type="RefSeq" id="WP_320423712.1">
    <property type="nucleotide sequence ID" value="NZ_JAXCLA010000004.1"/>
</dbReference>
<gene>
    <name evidence="1" type="ORF">SNE35_14960</name>
</gene>
<dbReference type="Pfam" id="PF06629">
    <property type="entry name" value="MipA"/>
    <property type="match status" value="1"/>
</dbReference>
<organism evidence="1 2">
    <name type="scientific">Roseateles agri</name>
    <dbReference type="NCBI Taxonomy" id="3098619"/>
    <lineage>
        <taxon>Bacteria</taxon>
        <taxon>Pseudomonadati</taxon>
        <taxon>Pseudomonadota</taxon>
        <taxon>Betaproteobacteria</taxon>
        <taxon>Burkholderiales</taxon>
        <taxon>Sphaerotilaceae</taxon>
        <taxon>Roseateles</taxon>
    </lineage>
</organism>
<evidence type="ECO:0000313" key="2">
    <source>
        <dbReference type="Proteomes" id="UP001285263"/>
    </source>
</evidence>
<dbReference type="InterPro" id="IPR010583">
    <property type="entry name" value="MipA"/>
</dbReference>
<keyword evidence="2" id="KW-1185">Reference proteome</keyword>